<dbReference type="InterPro" id="IPR050473">
    <property type="entry name" value="A2M/Complement_sys"/>
</dbReference>
<dbReference type="Pfam" id="PF01835">
    <property type="entry name" value="MG2"/>
    <property type="match status" value="1"/>
</dbReference>
<keyword evidence="1 8" id="KW-0732">Signal</keyword>
<keyword evidence="11" id="KW-1185">Reference proteome</keyword>
<dbReference type="InterPro" id="IPR011625">
    <property type="entry name" value="A2M_N_BRD"/>
</dbReference>
<dbReference type="Pfam" id="PF17791">
    <property type="entry name" value="MG3"/>
    <property type="match status" value="1"/>
</dbReference>
<dbReference type="InterPro" id="IPR002890">
    <property type="entry name" value="MG2"/>
</dbReference>
<evidence type="ECO:0000256" key="3">
    <source>
        <dbReference type="ARBA" id="ARBA00022966"/>
    </source>
</evidence>
<feature type="domain" description="Alpha-2-macroglobulin bait region" evidence="9">
    <location>
        <begin position="439"/>
        <end position="584"/>
    </location>
</feature>
<dbReference type="Pfam" id="PF07703">
    <property type="entry name" value="A2M_BRD"/>
    <property type="match status" value="1"/>
</dbReference>
<dbReference type="OrthoDB" id="9998011at2759"/>
<dbReference type="InterPro" id="IPR041555">
    <property type="entry name" value="MG3"/>
</dbReference>
<dbReference type="EMBL" id="JADBJN010000001">
    <property type="protein sequence ID" value="KAG5684459.1"/>
    <property type="molecule type" value="Genomic_DNA"/>
</dbReference>
<organism evidence="10 11">
    <name type="scientific">Polypedilum vanderplanki</name>
    <name type="common">Sleeping chironomid midge</name>
    <dbReference type="NCBI Taxonomy" id="319348"/>
    <lineage>
        <taxon>Eukaryota</taxon>
        <taxon>Metazoa</taxon>
        <taxon>Ecdysozoa</taxon>
        <taxon>Arthropoda</taxon>
        <taxon>Hexapoda</taxon>
        <taxon>Insecta</taxon>
        <taxon>Pterygota</taxon>
        <taxon>Neoptera</taxon>
        <taxon>Endopterygota</taxon>
        <taxon>Diptera</taxon>
        <taxon>Nematocera</taxon>
        <taxon>Chironomoidea</taxon>
        <taxon>Chironomidae</taxon>
        <taxon>Chironominae</taxon>
        <taxon>Polypedilum</taxon>
        <taxon>Polypedilum</taxon>
    </lineage>
</organism>
<accession>A0A9J6CSC6</accession>
<keyword evidence="3" id="KW-0882">Thioester bond</keyword>
<evidence type="ECO:0000313" key="11">
    <source>
        <dbReference type="Proteomes" id="UP001107558"/>
    </source>
</evidence>
<keyword evidence="2" id="KW-0391">Immunity</keyword>
<evidence type="ECO:0000256" key="4">
    <source>
        <dbReference type="ARBA" id="ARBA00023180"/>
    </source>
</evidence>
<dbReference type="GO" id="GO:0002376">
    <property type="term" value="P:immune system process"/>
    <property type="evidence" value="ECO:0007669"/>
    <property type="project" value="UniProtKB-KW"/>
</dbReference>
<evidence type="ECO:0000256" key="2">
    <source>
        <dbReference type="ARBA" id="ARBA00022859"/>
    </source>
</evidence>
<feature type="signal peptide" evidence="8">
    <location>
        <begin position="1"/>
        <end position="19"/>
    </location>
</feature>
<dbReference type="Gene3D" id="2.60.40.1940">
    <property type="match status" value="1"/>
</dbReference>
<reference evidence="10" key="1">
    <citation type="submission" date="2021-03" db="EMBL/GenBank/DDBJ databases">
        <title>Chromosome level genome of the anhydrobiotic midge Polypedilum vanderplanki.</title>
        <authorList>
            <person name="Yoshida Y."/>
            <person name="Kikawada T."/>
            <person name="Gusev O."/>
        </authorList>
    </citation>
    <scope>NUCLEOTIDE SEQUENCE</scope>
    <source>
        <strain evidence="10">NIAS01</strain>
        <tissue evidence="10">Whole body or cell culture</tissue>
    </source>
</reference>
<comment type="function">
    <text evidence="5">Binds covalently through a thioester bond to the pathogen surface resulting in pathogen clearance.</text>
</comment>
<feature type="chain" id="PRO_5039944876" description="TEP1-F" evidence="8">
    <location>
        <begin position="20"/>
        <end position="611"/>
    </location>
</feature>
<dbReference type="AlphaFoldDB" id="A0A9J6CSC6"/>
<dbReference type="Proteomes" id="UP001107558">
    <property type="component" value="Chromosome 1"/>
</dbReference>
<dbReference type="PANTHER" id="PTHR11412">
    <property type="entry name" value="MACROGLOBULIN / COMPLEMENT"/>
    <property type="match status" value="1"/>
</dbReference>
<evidence type="ECO:0000313" key="10">
    <source>
        <dbReference type="EMBL" id="KAG5684459.1"/>
    </source>
</evidence>
<dbReference type="Gene3D" id="2.60.40.1930">
    <property type="match status" value="3"/>
</dbReference>
<name>A0A9J6CSC6_POLVA</name>
<dbReference type="Gene3D" id="6.20.50.160">
    <property type="match status" value="1"/>
</dbReference>
<dbReference type="PANTHER" id="PTHR11412:SF136">
    <property type="entry name" value="CD109 ANTIGEN"/>
    <property type="match status" value="1"/>
</dbReference>
<evidence type="ECO:0000256" key="1">
    <source>
        <dbReference type="ARBA" id="ARBA00022729"/>
    </source>
</evidence>
<dbReference type="SMART" id="SM01359">
    <property type="entry name" value="A2M_N_2"/>
    <property type="match status" value="1"/>
</dbReference>
<keyword evidence="4" id="KW-0325">Glycoprotein</keyword>
<comment type="subunit">
    <text evidence="6">Heterodimer of a TEP1-N chain and an TEP1-C chain non-covalently linked. Forms a complex composed of TEP1-N and TEP1-C heterodimer, LRIM1 and APL1C; the interaction stabilizes TEP1-N and TEP1-C heterodimer, prevents its binding to tissues while circulating in the hemolymph and protects the thioester bond from hydrolysis. Mature TEP1 and to a lesser extent full-length TEP1 interact with SPCLIP1; the interaction is induced by microbial infection.</text>
</comment>
<evidence type="ECO:0000256" key="5">
    <source>
        <dbReference type="ARBA" id="ARBA00057615"/>
    </source>
</evidence>
<evidence type="ECO:0000259" key="9">
    <source>
        <dbReference type="SMART" id="SM01359"/>
    </source>
</evidence>
<proteinExistence type="predicted"/>
<gene>
    <name evidence="10" type="ORF">PVAND_013693</name>
</gene>
<evidence type="ECO:0000256" key="7">
    <source>
        <dbReference type="ARBA" id="ARBA00078071"/>
    </source>
</evidence>
<dbReference type="GO" id="GO:0005615">
    <property type="term" value="C:extracellular space"/>
    <property type="evidence" value="ECO:0007669"/>
    <property type="project" value="UniProtKB-ARBA"/>
</dbReference>
<dbReference type="Gene3D" id="2.60.40.10">
    <property type="entry name" value="Immunoglobulins"/>
    <property type="match status" value="1"/>
</dbReference>
<comment type="caution">
    <text evidence="10">The sequence shown here is derived from an EMBL/GenBank/DDBJ whole genome shotgun (WGS) entry which is preliminary data.</text>
</comment>
<dbReference type="InterPro" id="IPR013783">
    <property type="entry name" value="Ig-like_fold"/>
</dbReference>
<evidence type="ECO:0000256" key="8">
    <source>
        <dbReference type="SAM" id="SignalP"/>
    </source>
</evidence>
<evidence type="ECO:0000256" key="6">
    <source>
        <dbReference type="ARBA" id="ARBA00063781"/>
    </source>
</evidence>
<dbReference type="GO" id="GO:0004866">
    <property type="term" value="F:endopeptidase inhibitor activity"/>
    <property type="evidence" value="ECO:0007669"/>
    <property type="project" value="InterPro"/>
</dbReference>
<dbReference type="FunFam" id="2.60.40.1930:FF:000001">
    <property type="entry name" value="CD109 isoform 3"/>
    <property type="match status" value="1"/>
</dbReference>
<protein>
    <recommendedName>
        <fullName evidence="7">TEP1-F</fullName>
    </recommendedName>
</protein>
<sequence length="611" mass="68176">MKFIFVSLLALCAVALTTSERPIAVRPKPPTTTALPLPKNKFSVISPNTIRRNKDFTIYVRALDVKSSTNIKIVLASDDGSYSIEKSVRLSASTSKYVGSFDTSSLPDAATGFTLTVTSDDYTESKPVTFVTKENSVFIQTNKGIFKPAEVVQYRVFSIDSESNAYDPKSPVTITLTDPRNNEMGKIENAEFVNGKFQGEWQLPSKPILGTWKLTLKYSENEPPVEKTFVVKEYTLSMFTASLSVPSQVPYSSSQLPITINAEYTFKQPISGIATITITNNGATWTKNISCTEKSTTFFVNFVKDLGLTSAGYNYLTVALVFIDPKTNTKVTDRKQVQIVPFTYRVQLINEHIFKPGDKIKYTVVTKTLDGKPAPKIPVDITINDELVTTLKTGSDGTAEDTYDTSANVTYLRIEATCNECNSNMGYLSSYGIRPSQGIKLELVTQNPSFNNQVDIYATTSKPVDYFFYFATAKGVLVDYRKVYFDEDDDPDNDPTTVQFSIYPDFTYAPSTRIYAFYYDKNGAQFYHTNLNVIFKQELPNYLNLKLKGADKTGNTVVKPGTNISLTIQSKAYSVVSLAAIDQRYFFPKLCNPMIIKIYRSILQKKALLGP</sequence>